<dbReference type="STRING" id="741276.A0A2S5BDZ2"/>
<dbReference type="OrthoDB" id="539213at2759"/>
<protein>
    <submittedName>
        <fullName evidence="1">Uncharacterized protein</fullName>
    </submittedName>
</protein>
<gene>
    <name evidence="1" type="ORF">BMF94_1971</name>
</gene>
<dbReference type="AlphaFoldDB" id="A0A2S5BDZ2"/>
<dbReference type="EMBL" id="PJQD01000020">
    <property type="protein sequence ID" value="POY74995.1"/>
    <property type="molecule type" value="Genomic_DNA"/>
</dbReference>
<dbReference type="Proteomes" id="UP000237144">
    <property type="component" value="Unassembled WGS sequence"/>
</dbReference>
<sequence>MKPPDIYKLVTLLEASETRSEIIKTLALAGDEEANKIIESLLPYLTLPTLLLLRKDRPSLGQVITDKLYNVVDAQRDWVVSADCPIDRRDSYLVRVFDETWDGLVKPGMTEIAGARQADVRAGMILDHRSPYRQNALQSCKDLASFRQALQQASGGLLDKLDWTNVVLAGGAVLGILTGQVRFSTYSASDIDLFLVGLQKDELLPKVRSMIQQIQVALASVLGKGMPSADFSPTALQAEYAELSRREPNVRQSAWADQFPDRLLILKGFNAITLVPPLGFEPRRPIQIVLNSAPTVYDALACRKGDPSAAVASGRALKYAQRGFAFVLPGPAKGALDGFGLKYVETVKRLRTDERAQQQTRREPDVTRLRTEDLAGLPGLLRREAIQRRRDERNPPPHSDDITLDYGYRTASWIKVVSQADLQAKANGQILREFYNYAAKDVAVSIENSLLTVDKAVAEHAEYIPGAPTKRHKGLQCPLGRDRPYADYVVPYVASFDRDFVLGFKADPADPYAQEWTQIRNLQYIIKLPKSLLPVLDKGSETMSALISEAILSSSDTLGGMSGEE</sequence>
<comment type="caution">
    <text evidence="1">The sequence shown here is derived from an EMBL/GenBank/DDBJ whole genome shotgun (WGS) entry which is preliminary data.</text>
</comment>
<accession>A0A2S5BDZ2</accession>
<keyword evidence="2" id="KW-1185">Reference proteome</keyword>
<organism evidence="1 2">
    <name type="scientific">Rhodotorula taiwanensis</name>
    <dbReference type="NCBI Taxonomy" id="741276"/>
    <lineage>
        <taxon>Eukaryota</taxon>
        <taxon>Fungi</taxon>
        <taxon>Dikarya</taxon>
        <taxon>Basidiomycota</taxon>
        <taxon>Pucciniomycotina</taxon>
        <taxon>Microbotryomycetes</taxon>
        <taxon>Sporidiobolales</taxon>
        <taxon>Sporidiobolaceae</taxon>
        <taxon>Rhodotorula</taxon>
    </lineage>
</organism>
<evidence type="ECO:0000313" key="2">
    <source>
        <dbReference type="Proteomes" id="UP000237144"/>
    </source>
</evidence>
<reference evidence="1 2" key="1">
    <citation type="journal article" date="2018" name="Front. Microbiol.">
        <title>Prospects for Fungal Bioremediation of Acidic Radioactive Waste Sites: Characterization and Genome Sequence of Rhodotorula taiwanensis MD1149.</title>
        <authorList>
            <person name="Tkavc R."/>
            <person name="Matrosova V.Y."/>
            <person name="Grichenko O.E."/>
            <person name="Gostincar C."/>
            <person name="Volpe R.P."/>
            <person name="Klimenkova P."/>
            <person name="Gaidamakova E.K."/>
            <person name="Zhou C.E."/>
            <person name="Stewart B.J."/>
            <person name="Lyman M.G."/>
            <person name="Malfatti S.A."/>
            <person name="Rubinfeld B."/>
            <person name="Courtot M."/>
            <person name="Singh J."/>
            <person name="Dalgard C.L."/>
            <person name="Hamilton T."/>
            <person name="Frey K.G."/>
            <person name="Gunde-Cimerman N."/>
            <person name="Dugan L."/>
            <person name="Daly M.J."/>
        </authorList>
    </citation>
    <scope>NUCLEOTIDE SEQUENCE [LARGE SCALE GENOMIC DNA]</scope>
    <source>
        <strain evidence="1 2">MD1149</strain>
    </source>
</reference>
<name>A0A2S5BDZ2_9BASI</name>
<evidence type="ECO:0000313" key="1">
    <source>
        <dbReference type="EMBL" id="POY74995.1"/>
    </source>
</evidence>
<proteinExistence type="predicted"/>